<dbReference type="CDD" id="cd08023">
    <property type="entry name" value="GH16_laminarinase_like"/>
    <property type="match status" value="1"/>
</dbReference>
<dbReference type="InterPro" id="IPR000757">
    <property type="entry name" value="Beta-glucanase-like"/>
</dbReference>
<feature type="domain" description="GH16" evidence="2">
    <location>
        <begin position="18"/>
        <end position="287"/>
    </location>
</feature>
<evidence type="ECO:0000256" key="1">
    <source>
        <dbReference type="ARBA" id="ARBA00006865"/>
    </source>
</evidence>
<keyword evidence="3" id="KW-0378">Hydrolase</keyword>
<dbReference type="Pfam" id="PF00722">
    <property type="entry name" value="Glyco_hydro_16"/>
    <property type="match status" value="1"/>
</dbReference>
<dbReference type="RefSeq" id="WP_213946183.1">
    <property type="nucleotide sequence ID" value="NZ_JAHCMY010000011.1"/>
</dbReference>
<dbReference type="SUPFAM" id="SSF49899">
    <property type="entry name" value="Concanavalin A-like lectins/glucanases"/>
    <property type="match status" value="1"/>
</dbReference>
<evidence type="ECO:0000313" key="3">
    <source>
        <dbReference type="EMBL" id="MBS9525322.1"/>
    </source>
</evidence>
<dbReference type="PANTHER" id="PTHR10963">
    <property type="entry name" value="GLYCOSYL HYDROLASE-RELATED"/>
    <property type="match status" value="1"/>
</dbReference>
<dbReference type="InterPro" id="IPR013320">
    <property type="entry name" value="ConA-like_dom_sf"/>
</dbReference>
<dbReference type="Gene3D" id="2.60.120.200">
    <property type="match status" value="1"/>
</dbReference>
<dbReference type="GO" id="GO:0004553">
    <property type="term" value="F:hydrolase activity, hydrolyzing O-glycosyl compounds"/>
    <property type="evidence" value="ECO:0007669"/>
    <property type="project" value="InterPro"/>
</dbReference>
<organism evidence="3 4">
    <name type="scientific">Litoribacter ruber</name>
    <dbReference type="NCBI Taxonomy" id="702568"/>
    <lineage>
        <taxon>Bacteria</taxon>
        <taxon>Pseudomonadati</taxon>
        <taxon>Bacteroidota</taxon>
        <taxon>Cytophagia</taxon>
        <taxon>Cytophagales</taxon>
        <taxon>Cyclobacteriaceae</taxon>
        <taxon>Litoribacter</taxon>
    </lineage>
</organism>
<evidence type="ECO:0000313" key="4">
    <source>
        <dbReference type="Proteomes" id="UP001319104"/>
    </source>
</evidence>
<sequence length="287" mass="33770">MPSQFKYTLIALGTVILASFKGVQNPTVISPEGYELVWNEEFEYKGILNPEYWTFEEGFIRNMEMQYYQSGNAKVRNGKLVIRAKRERVKNPAFDPESENWRKNRPMADYTSASITTKGKKEFTYGIFEFRARFDPQEGLWPAIWTLGTERPWPENGEIDILEFFRIEDVPTMVTNVVWLDENGEQHLHDSKTPLHHFLTQDPDWAKKFHIWKLEWTEEHIKIYIDDELFNEVTLTDTYQPDGFNPFQAPHYILINLAIGAGGGDPSNTRFPRKFEVDYVRVFQKVR</sequence>
<dbReference type="GO" id="GO:0005975">
    <property type="term" value="P:carbohydrate metabolic process"/>
    <property type="evidence" value="ECO:0007669"/>
    <property type="project" value="InterPro"/>
</dbReference>
<reference evidence="3 4" key="1">
    <citation type="submission" date="2021-05" db="EMBL/GenBank/DDBJ databases">
        <authorList>
            <person name="Zhang Z.D."/>
            <person name="Osman G."/>
        </authorList>
    </citation>
    <scope>NUCLEOTIDE SEQUENCE [LARGE SCALE GENOMIC DNA]</scope>
    <source>
        <strain evidence="3 4">KCTC 32217</strain>
    </source>
</reference>
<protein>
    <submittedName>
        <fullName evidence="3">Glycoside hydrolase family 16 protein</fullName>
    </submittedName>
</protein>
<keyword evidence="4" id="KW-1185">Reference proteome</keyword>
<name>A0AAP2G273_9BACT</name>
<accession>A0AAP2G273</accession>
<dbReference type="Proteomes" id="UP001319104">
    <property type="component" value="Unassembled WGS sequence"/>
</dbReference>
<gene>
    <name evidence="3" type="ORF">KI659_14985</name>
</gene>
<dbReference type="InterPro" id="IPR050546">
    <property type="entry name" value="Glycosyl_Hydrlase_16"/>
</dbReference>
<comment type="similarity">
    <text evidence="1">Belongs to the glycosyl hydrolase 16 family.</text>
</comment>
<proteinExistence type="inferred from homology"/>
<dbReference type="EMBL" id="JAHCMY010000011">
    <property type="protein sequence ID" value="MBS9525322.1"/>
    <property type="molecule type" value="Genomic_DNA"/>
</dbReference>
<dbReference type="AlphaFoldDB" id="A0AAP2G273"/>
<comment type="caution">
    <text evidence="3">The sequence shown here is derived from an EMBL/GenBank/DDBJ whole genome shotgun (WGS) entry which is preliminary data.</text>
</comment>
<evidence type="ECO:0000259" key="2">
    <source>
        <dbReference type="PROSITE" id="PS51762"/>
    </source>
</evidence>
<dbReference type="PROSITE" id="PS51762">
    <property type="entry name" value="GH16_2"/>
    <property type="match status" value="1"/>
</dbReference>
<dbReference type="PANTHER" id="PTHR10963:SF55">
    <property type="entry name" value="GLYCOSIDE HYDROLASE FAMILY 16 PROTEIN"/>
    <property type="match status" value="1"/>
</dbReference>